<dbReference type="SUPFAM" id="SSF51735">
    <property type="entry name" value="NAD(P)-binding Rossmann-fold domains"/>
    <property type="match status" value="1"/>
</dbReference>
<dbReference type="PROSITE" id="PS00086">
    <property type="entry name" value="CYTOCHROME_P450"/>
    <property type="match status" value="1"/>
</dbReference>
<dbReference type="PANTHER" id="PTHR24305">
    <property type="entry name" value="CYTOCHROME P450"/>
    <property type="match status" value="1"/>
</dbReference>
<keyword evidence="9" id="KW-0472">Membrane</keyword>
<evidence type="ECO:0000256" key="8">
    <source>
        <dbReference type="PIRSR" id="PIRSR602401-1"/>
    </source>
</evidence>
<dbReference type="GO" id="GO:0016705">
    <property type="term" value="F:oxidoreductase activity, acting on paired donors, with incorporation or reduction of molecular oxygen"/>
    <property type="evidence" value="ECO:0007669"/>
    <property type="project" value="InterPro"/>
</dbReference>
<keyword evidence="9" id="KW-1133">Transmembrane helix</keyword>
<dbReference type="InterPro" id="IPR002401">
    <property type="entry name" value="Cyt_P450_E_grp-I"/>
</dbReference>
<feature type="domain" description="NAD(P)-binding" evidence="10">
    <location>
        <begin position="8"/>
        <end position="218"/>
    </location>
</feature>
<keyword evidence="7" id="KW-0503">Monooxygenase</keyword>
<dbReference type="InterPro" id="IPR016040">
    <property type="entry name" value="NAD(P)-bd_dom"/>
</dbReference>
<dbReference type="PRINTS" id="PR00385">
    <property type="entry name" value="P450"/>
</dbReference>
<name>A0A0L1JC45_ASPN3</name>
<evidence type="ECO:0000256" key="5">
    <source>
        <dbReference type="ARBA" id="ARBA00023002"/>
    </source>
</evidence>
<dbReference type="STRING" id="1509407.A0A0L1JC45"/>
<dbReference type="Pfam" id="PF13460">
    <property type="entry name" value="NAD_binding_10"/>
    <property type="match status" value="1"/>
</dbReference>
<proteinExistence type="inferred from homology"/>
<dbReference type="GO" id="GO:0005506">
    <property type="term" value="F:iron ion binding"/>
    <property type="evidence" value="ECO:0007669"/>
    <property type="project" value="InterPro"/>
</dbReference>
<reference evidence="11 12" key="1">
    <citation type="submission" date="2014-06" db="EMBL/GenBank/DDBJ databases">
        <title>The Genome of the Aflatoxigenic Filamentous Fungus Aspergillus nomius.</title>
        <authorList>
            <person name="Moore M.G."/>
            <person name="Shannon B.M."/>
            <person name="Brian M.M."/>
        </authorList>
    </citation>
    <scope>NUCLEOTIDE SEQUENCE [LARGE SCALE GENOMIC DNA]</scope>
    <source>
        <strain evidence="11 12">NRRL 13137</strain>
    </source>
</reference>
<dbReference type="Proteomes" id="UP000037505">
    <property type="component" value="Unassembled WGS sequence"/>
</dbReference>
<keyword evidence="9" id="KW-0812">Transmembrane</keyword>
<dbReference type="Pfam" id="PF08592">
    <property type="entry name" value="Anthrone_oxy"/>
    <property type="match status" value="1"/>
</dbReference>
<dbReference type="CDD" id="cd11058">
    <property type="entry name" value="CYP60B-like"/>
    <property type="match status" value="2"/>
</dbReference>
<evidence type="ECO:0000256" key="7">
    <source>
        <dbReference type="ARBA" id="ARBA00023033"/>
    </source>
</evidence>
<evidence type="ECO:0000313" key="12">
    <source>
        <dbReference type="Proteomes" id="UP000037505"/>
    </source>
</evidence>
<evidence type="ECO:0000313" key="11">
    <source>
        <dbReference type="EMBL" id="KNG89295.1"/>
    </source>
</evidence>
<organism evidence="11 12">
    <name type="scientific">Aspergillus nomiae NRRL (strain ATCC 15546 / NRRL 13137 / CBS 260.88 / M93)</name>
    <dbReference type="NCBI Taxonomy" id="1509407"/>
    <lineage>
        <taxon>Eukaryota</taxon>
        <taxon>Fungi</taxon>
        <taxon>Dikarya</taxon>
        <taxon>Ascomycota</taxon>
        <taxon>Pezizomycotina</taxon>
        <taxon>Eurotiomycetes</taxon>
        <taxon>Eurotiomycetidae</taxon>
        <taxon>Eurotiales</taxon>
        <taxon>Aspergillaceae</taxon>
        <taxon>Aspergillus</taxon>
        <taxon>Aspergillus subgen. Circumdati</taxon>
    </lineage>
</organism>
<dbReference type="GO" id="GO:0045122">
    <property type="term" value="P:aflatoxin biosynthetic process"/>
    <property type="evidence" value="ECO:0007669"/>
    <property type="project" value="UniProtKB-ARBA"/>
</dbReference>
<dbReference type="InterPro" id="IPR036396">
    <property type="entry name" value="Cyt_P450_sf"/>
</dbReference>
<sequence>MVTYALLGATGATGSSILRHLLQKPPDSLRIQILVRSKAKLLQAFPDLEMRRNPQVHVIQGTSTDSDALSECLGNASIAFMCVAQNGSPIGTTLCQDTGHAIISALQRQQQAQGANYQPCTIVQLRSASLNPALAAQVPAFVHRIVSFCLFANYADIKQACQYYSEAQKQGTLEYILVDPPTLHDANGTQKTGYSLISTESQAIALSYADLGAAMCEIAYRHNEFHGRAVGVTATGHVHQTWGVLLRHLLEGGSSRLIEKITKETVVVGMMCGILVNVYTMMITVLQATAVVMGSFMSGAMMSVYGLAMPAFLQTITQSGPLIGYQRRLYQIGTTKGRVLGLTTTFLYASVSVHQYLSGEPWRLCAAAGLTTIGLVPFTEIVMAPTNNALARLESATNKGMVVSWEETEQLVRRWDRFNAVRALFPLAGAMLGSLGVAQTTAAMYFLSLSVLALVTLVSYVLFHLGYNLFLHPLRGYPGPLLWRASSLPWKIALLRGTMHHDLMRYHQKYGDTVRIKPDEISYANAEAWRDIHAHVPGRPEFLKDPVRLPLAPNGVMSILVSDTRNHARFRSLFGHAFSDKGLRTQESTILQYADLLVEVLREVADTGRSAEMVYYFNMAIFDSIGALSFGESFDSLKSRQLHPWVDAIHKNLKSVAISHVLRSMGIEFLTPYVLPKELRGKRQENYSYAVEKLNKRMRMEGDQGDFWDKVLVKSADDNQRGDGMSAGEMLNNAAVMVVAGSETTASALSGSMYLLCLSGKIEKATAEIRKSFASPEEIDLISVSHLPYLTAVIDETLRMYPAVPGQPPRVVPAGGATVCGKFVPEETRVGVSHLGAYFADYNFTHADKFIPERHLQKTEEPFKYDNYGAYQPGLLAYVLTPPSLAVYRLWIHPLRSYPGPRWWAIWRGPYILSNTRGSLVRDLQRLHQQFGPVVRIAPNELSFIAPEAAAPIYTSNPEFSKDPMHLPPFHNGTPGILAADHAHHRRYRRLLAFSFSDKGLRQQRGLIERSVNLLITQFHENCGQGPLDLTLWFNWATFDIIGDLAFGDSFGCLDNVQTHPWIASIQGNVKLIPILNGLRRYRLDGLLRLLGSRKLLEQRRRNAQFTTDQVDRRLQNSSTPRGDIWDAVLAQKLDGEPPMSRAEMISNASAIVLAGSETSATLLSGCTWLLLKNPEHLHQLTSRIRSEFSHASEIDSQSVSRVEGLQAVLEESLRLYPPVPMQSNRIVPSTGAHIAGGWVPGGTSVGLQQFVACRSPSNFHRPDEFLPERWQGQGEFAHDRREVSQPFSIGPRNCIGRQLAYVEMRLILVKLLWHFDLRLDTTRMKGTDWLAEQGIWILWDKKPLWVTLEPRDK</sequence>
<feature type="binding site" description="axial binding residue" evidence="8">
    <location>
        <position position="1295"/>
    </location>
    <ligand>
        <name>heme</name>
        <dbReference type="ChEBI" id="CHEBI:30413"/>
    </ligand>
    <ligandPart>
        <name>Fe</name>
        <dbReference type="ChEBI" id="CHEBI:18248"/>
    </ligandPart>
</feature>
<dbReference type="FunFam" id="1.10.630.10:FF:000047">
    <property type="entry name" value="Cytochrome P450 monooxygenase"/>
    <property type="match status" value="1"/>
</dbReference>
<evidence type="ECO:0000256" key="1">
    <source>
        <dbReference type="ARBA" id="ARBA00001971"/>
    </source>
</evidence>
<feature type="transmembrane region" description="Helical" evidence="9">
    <location>
        <begin position="266"/>
        <end position="286"/>
    </location>
</feature>
<dbReference type="Gene3D" id="1.10.630.10">
    <property type="entry name" value="Cytochrome P450"/>
    <property type="match status" value="2"/>
</dbReference>
<dbReference type="GO" id="GO:0020037">
    <property type="term" value="F:heme binding"/>
    <property type="evidence" value="ECO:0007669"/>
    <property type="project" value="InterPro"/>
</dbReference>
<dbReference type="InterPro" id="IPR036291">
    <property type="entry name" value="NAD(P)-bd_dom_sf"/>
</dbReference>
<dbReference type="GeneID" id="26803461"/>
<keyword evidence="3 8" id="KW-0349">Heme</keyword>
<protein>
    <recommendedName>
        <fullName evidence="10">NAD(P)-binding domain-containing protein</fullName>
    </recommendedName>
</protein>
<dbReference type="GO" id="GO:0004497">
    <property type="term" value="F:monooxygenase activity"/>
    <property type="evidence" value="ECO:0007669"/>
    <property type="project" value="UniProtKB-KW"/>
</dbReference>
<dbReference type="Gene3D" id="3.40.50.720">
    <property type="entry name" value="NAD(P)-binding Rossmann-like Domain"/>
    <property type="match status" value="1"/>
</dbReference>
<dbReference type="InterPro" id="IPR050121">
    <property type="entry name" value="Cytochrome_P450_monoxygenase"/>
</dbReference>
<dbReference type="InterPro" id="IPR001128">
    <property type="entry name" value="Cyt_P450"/>
</dbReference>
<dbReference type="SUPFAM" id="SSF48264">
    <property type="entry name" value="Cytochrome P450"/>
    <property type="match status" value="2"/>
</dbReference>
<dbReference type="Pfam" id="PF00067">
    <property type="entry name" value="p450"/>
    <property type="match status" value="2"/>
</dbReference>
<accession>A0A0L1JC45</accession>
<comment type="similarity">
    <text evidence="2">Belongs to the cytochrome P450 family.</text>
</comment>
<dbReference type="InterPro" id="IPR013901">
    <property type="entry name" value="Anthrone_oxy"/>
</dbReference>
<dbReference type="PRINTS" id="PR00463">
    <property type="entry name" value="EP450I"/>
</dbReference>
<evidence type="ECO:0000259" key="10">
    <source>
        <dbReference type="Pfam" id="PF13460"/>
    </source>
</evidence>
<dbReference type="EMBL" id="JNOM01000034">
    <property type="protein sequence ID" value="KNG89295.1"/>
    <property type="molecule type" value="Genomic_DNA"/>
</dbReference>
<gene>
    <name evidence="11" type="ORF">ANOM_001657</name>
</gene>
<dbReference type="RefSeq" id="XP_015410218.1">
    <property type="nucleotide sequence ID" value="XM_015546914.1"/>
</dbReference>
<evidence type="ECO:0000256" key="2">
    <source>
        <dbReference type="ARBA" id="ARBA00010617"/>
    </source>
</evidence>
<feature type="transmembrane region" description="Helical" evidence="9">
    <location>
        <begin position="444"/>
        <end position="465"/>
    </location>
</feature>
<comment type="caution">
    <text evidence="11">The sequence shown here is derived from an EMBL/GenBank/DDBJ whole genome shotgun (WGS) entry which is preliminary data.</text>
</comment>
<dbReference type="OrthoDB" id="1470350at2759"/>
<evidence type="ECO:0000256" key="3">
    <source>
        <dbReference type="ARBA" id="ARBA00022617"/>
    </source>
</evidence>
<evidence type="ECO:0000256" key="4">
    <source>
        <dbReference type="ARBA" id="ARBA00022723"/>
    </source>
</evidence>
<evidence type="ECO:0000256" key="9">
    <source>
        <dbReference type="SAM" id="Phobius"/>
    </source>
</evidence>
<keyword evidence="12" id="KW-1185">Reference proteome</keyword>
<keyword evidence="6 8" id="KW-0408">Iron</keyword>
<dbReference type="PANTHER" id="PTHR24305:SF210">
    <property type="entry name" value="CYTOCHROME P450 MONOOXYGENASE ASQL-RELATED"/>
    <property type="match status" value="1"/>
</dbReference>
<keyword evidence="5" id="KW-0560">Oxidoreductase</keyword>
<evidence type="ECO:0000256" key="6">
    <source>
        <dbReference type="ARBA" id="ARBA00023004"/>
    </source>
</evidence>
<keyword evidence="4 8" id="KW-0479">Metal-binding</keyword>
<dbReference type="InterPro" id="IPR017972">
    <property type="entry name" value="Cyt_P450_CS"/>
</dbReference>
<comment type="cofactor">
    <cofactor evidence="1 8">
        <name>heme</name>
        <dbReference type="ChEBI" id="CHEBI:30413"/>
    </cofactor>
</comment>